<dbReference type="PROSITE" id="PS51257">
    <property type="entry name" value="PROKAR_LIPOPROTEIN"/>
    <property type="match status" value="1"/>
</dbReference>
<keyword evidence="2" id="KW-1185">Reference proteome</keyword>
<gene>
    <name evidence="1" type="ORF">IF1G_04107</name>
</gene>
<dbReference type="AlphaFoldDB" id="A0A545V572"/>
<evidence type="ECO:0000313" key="1">
    <source>
        <dbReference type="EMBL" id="TQV96867.1"/>
    </source>
</evidence>
<name>A0A545V572_9HYPO</name>
<proteinExistence type="predicted"/>
<evidence type="ECO:0000313" key="2">
    <source>
        <dbReference type="Proteomes" id="UP000315783"/>
    </source>
</evidence>
<accession>A0A545V572</accession>
<comment type="caution">
    <text evidence="1">The sequence shown here is derived from an EMBL/GenBank/DDBJ whole genome shotgun (WGS) entry which is preliminary data.</text>
</comment>
<sequence>MDGGKEARVRMPWLHMREGQGQVVLATQACAMDQIRGRPTQHLYYNCASVWSEKTFIGTTEAIVYHAVMSTMKLSSDSTLPTRPLISQDKTVARPSLISYPCNLASTHVRFCNDESNEPTASNAFTFSLRPAPMHAQP</sequence>
<dbReference type="EMBL" id="SPUK01000005">
    <property type="protein sequence ID" value="TQV96867.1"/>
    <property type="molecule type" value="Genomic_DNA"/>
</dbReference>
<reference evidence="1 2" key="1">
    <citation type="journal article" date="2019" name="Appl. Microbiol. Biotechnol.">
        <title>Genome sequence of Isaria javanica and comparative genome analysis insights into family S53 peptidase evolution in fungal entomopathogens.</title>
        <authorList>
            <person name="Lin R."/>
            <person name="Zhang X."/>
            <person name="Xin B."/>
            <person name="Zou M."/>
            <person name="Gao Y."/>
            <person name="Qin F."/>
            <person name="Hu Q."/>
            <person name="Xie B."/>
            <person name="Cheng X."/>
        </authorList>
    </citation>
    <scope>NUCLEOTIDE SEQUENCE [LARGE SCALE GENOMIC DNA]</scope>
    <source>
        <strain evidence="1 2">IJ1G</strain>
    </source>
</reference>
<organism evidence="1 2">
    <name type="scientific">Cordyceps javanica</name>
    <dbReference type="NCBI Taxonomy" id="43265"/>
    <lineage>
        <taxon>Eukaryota</taxon>
        <taxon>Fungi</taxon>
        <taxon>Dikarya</taxon>
        <taxon>Ascomycota</taxon>
        <taxon>Pezizomycotina</taxon>
        <taxon>Sordariomycetes</taxon>
        <taxon>Hypocreomycetidae</taxon>
        <taxon>Hypocreales</taxon>
        <taxon>Cordycipitaceae</taxon>
        <taxon>Cordyceps</taxon>
    </lineage>
</organism>
<protein>
    <submittedName>
        <fullName evidence="1">Uncharacterized protein</fullName>
    </submittedName>
</protein>
<dbReference type="Proteomes" id="UP000315783">
    <property type="component" value="Unassembled WGS sequence"/>
</dbReference>